<dbReference type="RefSeq" id="XP_053018990.1">
    <property type="nucleotide sequence ID" value="XM_053167810.1"/>
</dbReference>
<keyword evidence="2" id="KW-0732">Signal</keyword>
<feature type="compositionally biased region" description="Basic and acidic residues" evidence="1">
    <location>
        <begin position="182"/>
        <end position="220"/>
    </location>
</feature>
<dbReference type="EMBL" id="CP110423">
    <property type="protein sequence ID" value="WAQ83435.1"/>
    <property type="molecule type" value="Genomic_DNA"/>
</dbReference>
<feature type="signal peptide" evidence="2">
    <location>
        <begin position="1"/>
        <end position="21"/>
    </location>
</feature>
<proteinExistence type="predicted"/>
<accession>A0ABY7CHY7</accession>
<name>A0ABY7CHY7_9BASI</name>
<feature type="chain" id="PRO_5046094060" evidence="2">
    <location>
        <begin position="22"/>
        <end position="380"/>
    </location>
</feature>
<protein>
    <submittedName>
        <fullName evidence="3">Uncharacterized protein</fullName>
    </submittedName>
</protein>
<evidence type="ECO:0000313" key="3">
    <source>
        <dbReference type="EMBL" id="WAQ83435.1"/>
    </source>
</evidence>
<evidence type="ECO:0000256" key="2">
    <source>
        <dbReference type="SAM" id="SignalP"/>
    </source>
</evidence>
<dbReference type="Proteomes" id="UP001164743">
    <property type="component" value="Chromosome 3A"/>
</dbReference>
<feature type="compositionally biased region" description="Basic and acidic residues" evidence="1">
    <location>
        <begin position="231"/>
        <end position="242"/>
    </location>
</feature>
<evidence type="ECO:0000313" key="4">
    <source>
        <dbReference type="Proteomes" id="UP001164743"/>
    </source>
</evidence>
<gene>
    <name evidence="3" type="ORF">PtA15_3A805</name>
</gene>
<organism evidence="3 4">
    <name type="scientific">Puccinia triticina</name>
    <dbReference type="NCBI Taxonomy" id="208348"/>
    <lineage>
        <taxon>Eukaryota</taxon>
        <taxon>Fungi</taxon>
        <taxon>Dikarya</taxon>
        <taxon>Basidiomycota</taxon>
        <taxon>Pucciniomycotina</taxon>
        <taxon>Pucciniomycetes</taxon>
        <taxon>Pucciniales</taxon>
        <taxon>Pucciniaceae</taxon>
        <taxon>Puccinia</taxon>
    </lineage>
</organism>
<reference evidence="3" key="1">
    <citation type="submission" date="2022-10" db="EMBL/GenBank/DDBJ databases">
        <title>Puccinia triticina Genome sequencing and assembly.</title>
        <authorList>
            <person name="Li C."/>
        </authorList>
    </citation>
    <scope>NUCLEOTIDE SEQUENCE</scope>
    <source>
        <strain evidence="3">Pt15</strain>
    </source>
</reference>
<feature type="compositionally biased region" description="Gly residues" evidence="1">
    <location>
        <begin position="248"/>
        <end position="266"/>
    </location>
</feature>
<sequence length="380" mass="41466">MISIRLFGLIYLLADWNVTQASNIPFKVTRLVPRRFAQESKPLQLRKPHPKCPGEICGTIYGGITVALLAAAEPCAAQDIADKLIDAVKDPKIDKEVREDVIEMAKAVAAAEKNVPPDFSTTPPKLRKALHCHKEPKNKELEGIVMKQDPATEGLKEFFDPKTKKTVLLGTDPRTLPRGKANNKDDGSEKDKDREEDQKKKEIDKEDKGGDGDKAGEKRPGFSQKADAEDEKLGISTKKEFNRQLNNDGGGGGGGGGDNGGGGKGGSGDDEFEIDKSKAGFNKKFIDPESLKDCKNPRIRFAAGINGRKKDETTFIPISKKFEHGEALDLSIITRSSCDKLLNCDLDKDKKDEIFNKCKDISQGIGSSKNDGLVDLSLTT</sequence>
<keyword evidence="4" id="KW-1185">Reference proteome</keyword>
<dbReference type="GeneID" id="77808705"/>
<evidence type="ECO:0000256" key="1">
    <source>
        <dbReference type="SAM" id="MobiDB-lite"/>
    </source>
</evidence>
<feature type="region of interest" description="Disordered" evidence="1">
    <location>
        <begin position="164"/>
        <end position="274"/>
    </location>
</feature>